<dbReference type="RefSeq" id="WP_154328138.1">
    <property type="nucleotide sequence ID" value="NZ_CP045696.1"/>
</dbReference>
<reference evidence="2 3" key="1">
    <citation type="submission" date="2019-08" db="EMBL/GenBank/DDBJ databases">
        <title>In-depth cultivation of the pig gut microbiome towards novel bacterial diversity and tailored functional studies.</title>
        <authorList>
            <person name="Wylensek D."/>
            <person name="Hitch T.C.A."/>
            <person name="Clavel T."/>
        </authorList>
    </citation>
    <scope>NUCLEOTIDE SEQUENCE [LARGE SCALE GENOMIC DNA]</scope>
    <source>
        <strain evidence="2 3">Oil-RF-744-WCA-WT-10</strain>
    </source>
</reference>
<dbReference type="AlphaFoldDB" id="A0A6L5XGP8"/>
<feature type="region of interest" description="Disordered" evidence="1">
    <location>
        <begin position="108"/>
        <end position="158"/>
    </location>
</feature>
<name>A0A6L5XGP8_9BACT</name>
<dbReference type="EMBL" id="VULT01000030">
    <property type="protein sequence ID" value="MSS18699.1"/>
    <property type="molecule type" value="Genomic_DNA"/>
</dbReference>
<evidence type="ECO:0000256" key="1">
    <source>
        <dbReference type="SAM" id="MobiDB-lite"/>
    </source>
</evidence>
<evidence type="ECO:0000313" key="3">
    <source>
        <dbReference type="Proteomes" id="UP000483362"/>
    </source>
</evidence>
<accession>A0A6L5XGP8</accession>
<comment type="caution">
    <text evidence="2">The sequence shown here is derived from an EMBL/GenBank/DDBJ whole genome shotgun (WGS) entry which is preliminary data.</text>
</comment>
<sequence>MDASYAQLLSRVYELEGLLLLAEKKGEATPGKVVDLIKDKARAIDTAAQQLTPGAADQATSGNDLPCNDYDPDETWQHDNGEEPGEIFGSGIAYVEPQHMPAEPVAEQHPAPVADNDDDEPTPPAFTPANIDMTGGENSDNDIDIDDDEEEDEEENPVRLDEQLQRNLSKNMRKALSLNDRYRFKRELFGNSELDLNDALDMVQSMKSYDEATDYFYGDLGWDKDNEEVQDFMSIVKKHFL</sequence>
<protein>
    <submittedName>
        <fullName evidence="2">Uncharacterized protein</fullName>
    </submittedName>
</protein>
<keyword evidence="3" id="KW-1185">Reference proteome</keyword>
<proteinExistence type="predicted"/>
<organism evidence="2 3">
    <name type="scientific">Sodaliphilus pleomorphus</name>
    <dbReference type="NCBI Taxonomy" id="2606626"/>
    <lineage>
        <taxon>Bacteria</taxon>
        <taxon>Pseudomonadati</taxon>
        <taxon>Bacteroidota</taxon>
        <taxon>Bacteroidia</taxon>
        <taxon>Bacteroidales</taxon>
        <taxon>Muribaculaceae</taxon>
        <taxon>Sodaliphilus</taxon>
    </lineage>
</organism>
<evidence type="ECO:0000313" key="2">
    <source>
        <dbReference type="EMBL" id="MSS18699.1"/>
    </source>
</evidence>
<gene>
    <name evidence="2" type="ORF">FYJ29_13170</name>
</gene>
<dbReference type="Proteomes" id="UP000483362">
    <property type="component" value="Unassembled WGS sequence"/>
</dbReference>
<feature type="compositionally biased region" description="Acidic residues" evidence="1">
    <location>
        <begin position="139"/>
        <end position="155"/>
    </location>
</feature>